<dbReference type="Pfam" id="PF00646">
    <property type="entry name" value="F-box"/>
    <property type="match status" value="2"/>
</dbReference>
<feature type="domain" description="Jacalin-type lectin" evidence="3">
    <location>
        <begin position="353"/>
        <end position="492"/>
    </location>
</feature>
<keyword evidence="5" id="KW-1185">Reference proteome</keyword>
<organism evidence="4 5">
    <name type="scientific">Brassica rapa subsp. trilocularis</name>
    <dbReference type="NCBI Taxonomy" id="1813537"/>
    <lineage>
        <taxon>Eukaryota</taxon>
        <taxon>Viridiplantae</taxon>
        <taxon>Streptophyta</taxon>
        <taxon>Embryophyta</taxon>
        <taxon>Tracheophyta</taxon>
        <taxon>Spermatophyta</taxon>
        <taxon>Magnoliopsida</taxon>
        <taxon>eudicotyledons</taxon>
        <taxon>Gunneridae</taxon>
        <taxon>Pentapetalae</taxon>
        <taxon>rosids</taxon>
        <taxon>malvids</taxon>
        <taxon>Brassicales</taxon>
        <taxon>Brassicaceae</taxon>
        <taxon>Brassiceae</taxon>
        <taxon>Brassica</taxon>
    </lineage>
</organism>
<dbReference type="Gene3D" id="2.100.10.30">
    <property type="entry name" value="Jacalin-like lectin domain"/>
    <property type="match status" value="3"/>
</dbReference>
<reference evidence="4 5" key="1">
    <citation type="submission" date="2021-03" db="EMBL/GenBank/DDBJ databases">
        <authorList>
            <person name="King G.J."/>
            <person name="Bancroft I."/>
            <person name="Baten A."/>
            <person name="Bloomfield J."/>
            <person name="Borpatragohain P."/>
            <person name="He Z."/>
            <person name="Irish N."/>
            <person name="Irwin J."/>
            <person name="Liu K."/>
            <person name="Mauleon R.P."/>
            <person name="Moore J."/>
            <person name="Morris R."/>
            <person name="Ostergaard L."/>
            <person name="Wang B."/>
            <person name="Wells R."/>
        </authorList>
    </citation>
    <scope>NUCLEOTIDE SEQUENCE [LARGE SCALE GENOMIC DNA]</scope>
    <source>
        <strain evidence="4">R-o-18</strain>
        <tissue evidence="4">Leaf</tissue>
    </source>
</reference>
<dbReference type="Proteomes" id="UP000823674">
    <property type="component" value="Chromosome A07"/>
</dbReference>
<dbReference type="PROSITE" id="PS51752">
    <property type="entry name" value="JACALIN_LECTIN"/>
    <property type="match status" value="3"/>
</dbReference>
<dbReference type="SUPFAM" id="SSF81383">
    <property type="entry name" value="F-box domain"/>
    <property type="match status" value="2"/>
</dbReference>
<dbReference type="InterPro" id="IPR001810">
    <property type="entry name" value="F-box_dom"/>
</dbReference>
<proteinExistence type="inferred from homology"/>
<dbReference type="Gene3D" id="1.20.1280.50">
    <property type="match status" value="2"/>
</dbReference>
<dbReference type="PANTHER" id="PTHR47293:SF66">
    <property type="entry name" value="JACALIN-RELATED LECTIN 11-RELATED"/>
    <property type="match status" value="1"/>
</dbReference>
<dbReference type="Pfam" id="PF01419">
    <property type="entry name" value="Jacalin"/>
    <property type="match status" value="3"/>
</dbReference>
<evidence type="ECO:0000313" key="4">
    <source>
        <dbReference type="EMBL" id="KAG5381068.1"/>
    </source>
</evidence>
<evidence type="ECO:0000256" key="2">
    <source>
        <dbReference type="ARBA" id="ARBA00022734"/>
    </source>
</evidence>
<feature type="domain" description="Jacalin-type lectin" evidence="3">
    <location>
        <begin position="1357"/>
        <end position="1496"/>
    </location>
</feature>
<dbReference type="SMART" id="SM00915">
    <property type="entry name" value="Jacalin"/>
    <property type="match status" value="3"/>
</dbReference>
<dbReference type="Pfam" id="PF07734">
    <property type="entry name" value="FBA_1"/>
    <property type="match status" value="3"/>
</dbReference>
<dbReference type="SMART" id="SM00256">
    <property type="entry name" value="FBOX"/>
    <property type="match status" value="2"/>
</dbReference>
<dbReference type="InterPro" id="IPR036404">
    <property type="entry name" value="Jacalin-like_lectin_dom_sf"/>
</dbReference>
<evidence type="ECO:0000313" key="5">
    <source>
        <dbReference type="Proteomes" id="UP000823674"/>
    </source>
</evidence>
<protein>
    <recommendedName>
        <fullName evidence="3">Jacalin-type lectin domain-containing protein</fullName>
    </recommendedName>
</protein>
<dbReference type="InterPro" id="IPR006527">
    <property type="entry name" value="F-box-assoc_dom_typ1"/>
</dbReference>
<sequence length="1498" mass="172569">MQQEHLLWELEESILSRIPLKSVARFRSFINNHLARPQFVLISESKTCSVDVNFDGPSIEVHDLPSDIPNYEHRMVMRMHYCEGLLIYATSTGFGICNPWLRRIRWIKSKPSFCWFIGMGYDYSKPDNHYKIFGSRMNYDTRYVNTTEVGSNAWKSYEFSSHSWSMIWSSYTISLNGTLYWIAVKKSARQPFILSFDFSIESLKPYCNLPGKNDLSNVRVLEIYRRDRFSILEQDWNTRNIEIWVTKDTIKNGDGESVEWMKFMNVLVPIWSNILVDDSQRPSYFIDEKSNGLALCCINKNGNTCIYIVKGDKFHEIEINELVGFRTRHLTYYPSFVPLPTGANDAKSHFVFPRGVEATNGVGENEWDDGFFDNVKKISVGQSDTGVAFVKFDYSNNKAVVIGAVHGNATHITYDDVLIDDDDYIEAVEGTYNDNYITSLTFRLHKRKIAPRYGPEDGTPFVLRGGGGRKIIGFYGRNTDVYLTAFGVHRNQEHLLWELEESILSRIPLKSVARFRSVCKRWNTLLNDLKFINNHLARPQFVLISESKTCSVDVNFDGPSIEVHDLPSDIPNYEHRMVMRMHYCEGLLIYATSTGFGICNPWLRRIRWIKSKPSFCWFIGMGYDYSKPDNHYKIFGSRMNYDTRYVNTTEVGSNAWKSYEFSSHSWSMIWSSYTISLNGTLYWIAVKKSARQPFILSFDFSIESLKPYCNLPGKNDLSNVRVLEIYRRDRFSILEQDWNTRNIEIWVTKDTIKNGDGESVEWMKFMNVLVPIWSNILVDDSQRPSYFIDEKSNGLALCCINKNGNTCIYIVKGDKFHEIEINELVGFRTRHLTYYPSFVPLPTGANDAKSHFVFPRGVEATNGVGENEWDDGFFDNVKKISVGQSDTGVAFVKFDYSNNKAVVIGAVHGNATHITYDDVLIDDDDYIEAVEGTYNDNYITSLTFRLHKRKIAPRYGPEDGTPFVLRGGGGRKIIGFYGRNTDVYLTAFGVHRNQEHLLWELEESILSRIPLKSVARFRSVCKRWNTLLNDLKFINNHLARPQFVLISESKTCSVDVNFDGPSIEVHDLPSDIPNYEHRMVMRMHYCEGLLIYATSTGFGICNPWLRRIRWIKSKPSFCWFIGMGYDYSKPDNHYKIFGSRMNYDTRYVNTTEVGSNAWKSYEFSSHSWSMIWSSYTISLNGTLYWIAVKKSARQPFILSFDFSIESLKPYCNLPGKNDLSNVRVLEIYRRDRFSILEQDWNTRNIEIWVTKDTIKNGDGESVEWMKFMNVLVPIWSNILVDDSQRPSYFIDEKSNGLALCCINKNGNTCIYIVKGDKFHEIEINELVGFRTRHLTYYPSFVPLPTGANDAKSHFVFPRGVEATNGVGENEWDDGFFDNVKKISVGQSDTGVAFVKFDYSNNKAVVIGAVHGNATHITYDDVLIDDDDYIEAVEGTYNDNYITSLTFRLHKRKIAPRYGPEDGTPFVLRGGGGRKIIGFYGRNTDVYLTAFGVHRNVPF</sequence>
<feature type="domain" description="Jacalin-type lectin" evidence="3">
    <location>
        <begin position="855"/>
        <end position="994"/>
    </location>
</feature>
<dbReference type="NCBIfam" id="TIGR01640">
    <property type="entry name" value="F_box_assoc_1"/>
    <property type="match status" value="3"/>
</dbReference>
<dbReference type="InterPro" id="IPR001229">
    <property type="entry name" value="Jacalin-like_lectin_dom"/>
</dbReference>
<dbReference type="CDD" id="cd22157">
    <property type="entry name" value="F-box_AtFBW1-like"/>
    <property type="match status" value="2"/>
</dbReference>
<comment type="similarity">
    <text evidence="1">Belongs to the jacalin lectin family.</text>
</comment>
<dbReference type="InterPro" id="IPR036047">
    <property type="entry name" value="F-box-like_dom_sf"/>
</dbReference>
<dbReference type="EMBL" id="JADBGQ010000009">
    <property type="protein sequence ID" value="KAG5381068.1"/>
    <property type="molecule type" value="Genomic_DNA"/>
</dbReference>
<evidence type="ECO:0000256" key="1">
    <source>
        <dbReference type="ARBA" id="ARBA00006568"/>
    </source>
</evidence>
<accession>A0ABQ7L375</accession>
<comment type="caution">
    <text evidence="4">The sequence shown here is derived from an EMBL/GenBank/DDBJ whole genome shotgun (WGS) entry which is preliminary data.</text>
</comment>
<gene>
    <name evidence="4" type="primary">A07p048620.1_BraROA</name>
    <name evidence="4" type="ORF">IGI04_028910</name>
</gene>
<dbReference type="PANTHER" id="PTHR47293">
    <property type="entry name" value="JACALIN-RELATED LECTIN 3"/>
    <property type="match status" value="1"/>
</dbReference>
<evidence type="ECO:0000259" key="3">
    <source>
        <dbReference type="PROSITE" id="PS51752"/>
    </source>
</evidence>
<name>A0ABQ7L375_BRACM</name>
<dbReference type="InterPro" id="IPR017451">
    <property type="entry name" value="F-box-assoc_interact_dom"/>
</dbReference>
<dbReference type="SUPFAM" id="SSF51101">
    <property type="entry name" value="Mannose-binding lectins"/>
    <property type="match status" value="3"/>
</dbReference>
<keyword evidence="2" id="KW-0430">Lectin</keyword>